<evidence type="ECO:0000313" key="5">
    <source>
        <dbReference type="RefSeq" id="XP_037901187.1"/>
    </source>
</evidence>
<proteinExistence type="inferred from homology"/>
<dbReference type="InterPro" id="IPR051033">
    <property type="entry name" value="SH3BGR"/>
</dbReference>
<name>A0A9C6DRZ0_9MUSC</name>
<feature type="compositionally biased region" description="Polar residues" evidence="2">
    <location>
        <begin position="255"/>
        <end position="275"/>
    </location>
</feature>
<feature type="region of interest" description="Disordered" evidence="2">
    <location>
        <begin position="255"/>
        <end position="346"/>
    </location>
</feature>
<dbReference type="PANTHER" id="PTHR12232">
    <property type="entry name" value="SH3 DOMAIN-BINDING GLUTAMIC ACID-RICH-LIKE PROTEIN"/>
    <property type="match status" value="1"/>
</dbReference>
<accession>A0A9C6DRZ0</accession>
<feature type="region of interest" description="Disordered" evidence="2">
    <location>
        <begin position="117"/>
        <end position="156"/>
    </location>
</feature>
<dbReference type="GO" id="GO:0005737">
    <property type="term" value="C:cytoplasm"/>
    <property type="evidence" value="ECO:0007669"/>
    <property type="project" value="TreeGrafter"/>
</dbReference>
<dbReference type="RefSeq" id="XP_037901187.1">
    <property type="nucleotide sequence ID" value="XM_038045259.1"/>
</dbReference>
<evidence type="ECO:0000256" key="1">
    <source>
        <dbReference type="ARBA" id="ARBA00007764"/>
    </source>
</evidence>
<dbReference type="Pfam" id="PF04908">
    <property type="entry name" value="SH3BGR"/>
    <property type="match status" value="1"/>
</dbReference>
<dbReference type="InterPro" id="IPR036249">
    <property type="entry name" value="Thioredoxin-like_sf"/>
</dbReference>
<dbReference type="PANTHER" id="PTHR12232:SF15">
    <property type="entry name" value="SH3 DOMAIN-BINDING GLUTAMIC ACID-RICH PROTEIN HOMOLOG"/>
    <property type="match status" value="1"/>
</dbReference>
<sequence length="429" mass="47751">MVLKVYISGMSGNKEVKKRQQRVLMILDSKNIQYEVIDITEPGREADKEFMQNKSTSNGATVSDPEPRHALPPQLFNEEDYCGDYDAFDLANEIDTLEQFLKVAAADITAVSNTQIELKQENGEGNDNGGENKENESTEHNKEDENAEKPECNRLQRSTLRQAAGKVILVMKISIKLLKNNEQIDASPDKDDKKDDEQRSPINNNSTEPLSGATMPAALTEVNGESTVMVTKDLVETAAAEVFVGEAQKAIKLESPSSRCTTNNHLMGTNQNLIDSNKKPNDQEEAKAEAEAEAEENLKPSKINNDESSSIQDTINEENLPMRTKSQEYQSSHKEDGETENDGKFLPIDCEKSQSILKYSDPIEVTNSDLTIDKGTEDDGDKVIHNQENLIVPPLDKKLENEMLEEGAEMTNEASNQKQEIDANIQDEE</sequence>
<feature type="region of interest" description="Disordered" evidence="2">
    <location>
        <begin position="184"/>
        <end position="215"/>
    </location>
</feature>
<dbReference type="RefSeq" id="XP_037901186.1">
    <property type="nucleotide sequence ID" value="XM_038045258.1"/>
</dbReference>
<evidence type="ECO:0000313" key="3">
    <source>
        <dbReference type="Proteomes" id="UP000092443"/>
    </source>
</evidence>
<protein>
    <submittedName>
        <fullName evidence="4 5">Uncharacterized protein LOC119645218 isoform X1</fullName>
    </submittedName>
</protein>
<feature type="compositionally biased region" description="Basic and acidic residues" evidence="2">
    <location>
        <begin position="276"/>
        <end position="290"/>
    </location>
</feature>
<feature type="region of interest" description="Disordered" evidence="2">
    <location>
        <begin position="406"/>
        <end position="429"/>
    </location>
</feature>
<dbReference type="GeneID" id="119645218"/>
<feature type="compositionally biased region" description="Polar residues" evidence="2">
    <location>
        <begin position="302"/>
        <end position="314"/>
    </location>
</feature>
<evidence type="ECO:0000256" key="2">
    <source>
        <dbReference type="SAM" id="MobiDB-lite"/>
    </source>
</evidence>
<dbReference type="Gene3D" id="3.40.30.10">
    <property type="entry name" value="Glutaredoxin"/>
    <property type="match status" value="1"/>
</dbReference>
<feature type="compositionally biased region" description="Basic and acidic residues" evidence="2">
    <location>
        <begin position="130"/>
        <end position="154"/>
    </location>
</feature>
<dbReference type="AlphaFoldDB" id="A0A9C6DRZ0"/>
<feature type="compositionally biased region" description="Basic and acidic residues" evidence="2">
    <location>
        <begin position="187"/>
        <end position="199"/>
    </location>
</feature>
<keyword evidence="3" id="KW-1185">Reference proteome</keyword>
<dbReference type="CDD" id="cd03030">
    <property type="entry name" value="GRX_SH3BGR"/>
    <property type="match status" value="1"/>
</dbReference>
<organism evidence="3 4">
    <name type="scientific">Glossina fuscipes</name>
    <dbReference type="NCBI Taxonomy" id="7396"/>
    <lineage>
        <taxon>Eukaryota</taxon>
        <taxon>Metazoa</taxon>
        <taxon>Ecdysozoa</taxon>
        <taxon>Arthropoda</taxon>
        <taxon>Hexapoda</taxon>
        <taxon>Insecta</taxon>
        <taxon>Pterygota</taxon>
        <taxon>Neoptera</taxon>
        <taxon>Endopterygota</taxon>
        <taxon>Diptera</taxon>
        <taxon>Brachycera</taxon>
        <taxon>Muscomorpha</taxon>
        <taxon>Hippoboscoidea</taxon>
        <taxon>Glossinidae</taxon>
        <taxon>Glossina</taxon>
    </lineage>
</organism>
<dbReference type="KEGG" id="gfs:119645218"/>
<dbReference type="SUPFAM" id="SSF52833">
    <property type="entry name" value="Thioredoxin-like"/>
    <property type="match status" value="1"/>
</dbReference>
<reference evidence="4 5" key="1">
    <citation type="submission" date="2025-04" db="UniProtKB">
        <authorList>
            <consortium name="RefSeq"/>
        </authorList>
    </citation>
    <scope>IDENTIFICATION</scope>
    <source>
        <tissue evidence="4 5">Whole body pupa</tissue>
    </source>
</reference>
<feature type="compositionally biased region" description="Polar residues" evidence="2">
    <location>
        <begin position="200"/>
        <end position="209"/>
    </location>
</feature>
<gene>
    <name evidence="4 5" type="primary">LOC119645218</name>
</gene>
<comment type="similarity">
    <text evidence="1">Belongs to the SH3BGR family.</text>
</comment>
<evidence type="ECO:0000313" key="4">
    <source>
        <dbReference type="RefSeq" id="XP_037901186.1"/>
    </source>
</evidence>
<dbReference type="InterPro" id="IPR006993">
    <property type="entry name" value="Glut_rich_SH3-bd"/>
</dbReference>
<dbReference type="Proteomes" id="UP000092443">
    <property type="component" value="Unplaced"/>
</dbReference>